<gene>
    <name evidence="1" type="ORF">BB559_005075</name>
</gene>
<proteinExistence type="predicted"/>
<accession>A0A2T9YB19</accession>
<protein>
    <submittedName>
        <fullName evidence="1">Uncharacterized protein</fullName>
    </submittedName>
</protein>
<dbReference type="Proteomes" id="UP000245699">
    <property type="component" value="Unassembled WGS sequence"/>
</dbReference>
<organism evidence="1 2">
    <name type="scientific">Furculomyces boomerangus</name>
    <dbReference type="NCBI Taxonomy" id="61424"/>
    <lineage>
        <taxon>Eukaryota</taxon>
        <taxon>Fungi</taxon>
        <taxon>Fungi incertae sedis</taxon>
        <taxon>Zoopagomycota</taxon>
        <taxon>Kickxellomycotina</taxon>
        <taxon>Harpellomycetes</taxon>
        <taxon>Harpellales</taxon>
        <taxon>Harpellaceae</taxon>
        <taxon>Furculomyces</taxon>
    </lineage>
</organism>
<evidence type="ECO:0000313" key="2">
    <source>
        <dbReference type="Proteomes" id="UP000245699"/>
    </source>
</evidence>
<name>A0A2T9YB19_9FUNG</name>
<dbReference type="AlphaFoldDB" id="A0A2T9YB19"/>
<comment type="caution">
    <text evidence="1">The sequence shown here is derived from an EMBL/GenBank/DDBJ whole genome shotgun (WGS) entry which is preliminary data.</text>
</comment>
<keyword evidence="2" id="KW-1185">Reference proteome</keyword>
<sequence length="184" mass="21538">MNKQQIKEYNSKYLGKNFRFNALVLVEKKARVLFKNFFRTAYIVESFQILGIQSNLIYKKIILGVEDYISNVLANIDKSTDFSEFDSSVETIEMSNMQSEYNNYYYNETQSSNYCNKSSNTVGQDEFITESWISPKQTYTNNFFSSENEDALEYDFDLNKDDSLFLNNEIDPYEPINIVQTLTA</sequence>
<dbReference type="EMBL" id="MBFT01000536">
    <property type="protein sequence ID" value="PVU89515.1"/>
    <property type="molecule type" value="Genomic_DNA"/>
</dbReference>
<evidence type="ECO:0000313" key="1">
    <source>
        <dbReference type="EMBL" id="PVU89515.1"/>
    </source>
</evidence>
<reference evidence="1 2" key="1">
    <citation type="journal article" date="2018" name="MBio">
        <title>Comparative Genomics Reveals the Core Gene Toolbox for the Fungus-Insect Symbiosis.</title>
        <authorList>
            <person name="Wang Y."/>
            <person name="Stata M."/>
            <person name="Wang W."/>
            <person name="Stajich J.E."/>
            <person name="White M.M."/>
            <person name="Moncalvo J.M."/>
        </authorList>
    </citation>
    <scope>NUCLEOTIDE SEQUENCE [LARGE SCALE GENOMIC DNA]</scope>
    <source>
        <strain evidence="1 2">AUS-77-4</strain>
    </source>
</reference>